<keyword evidence="6" id="KW-0482">Metalloprotease</keyword>
<evidence type="ECO:0000256" key="3">
    <source>
        <dbReference type="ARBA" id="ARBA00022723"/>
    </source>
</evidence>
<dbReference type="EMBL" id="UINC01110894">
    <property type="protein sequence ID" value="SVC78705.1"/>
    <property type="molecule type" value="Genomic_DNA"/>
</dbReference>
<feature type="domain" description="Peptidase M16 C-terminal" evidence="8">
    <location>
        <begin position="201"/>
        <end position="274"/>
    </location>
</feature>
<keyword evidence="2" id="KW-0645">Protease</keyword>
<dbReference type="Gene3D" id="3.30.830.10">
    <property type="entry name" value="Metalloenzyme, LuxS/M16 peptidase-like"/>
    <property type="match status" value="1"/>
</dbReference>
<proteinExistence type="inferred from homology"/>
<keyword evidence="3" id="KW-0479">Metal-binding</keyword>
<comment type="similarity">
    <text evidence="1">Belongs to the peptidase M16 family.</text>
</comment>
<feature type="domain" description="Peptidase M16 N-terminal" evidence="7">
    <location>
        <begin position="43"/>
        <end position="162"/>
    </location>
</feature>
<dbReference type="AlphaFoldDB" id="A0A382Q193"/>
<evidence type="ECO:0000256" key="6">
    <source>
        <dbReference type="ARBA" id="ARBA00023049"/>
    </source>
</evidence>
<dbReference type="GO" id="GO:0004222">
    <property type="term" value="F:metalloendopeptidase activity"/>
    <property type="evidence" value="ECO:0007669"/>
    <property type="project" value="InterPro"/>
</dbReference>
<evidence type="ECO:0008006" key="10">
    <source>
        <dbReference type="Google" id="ProtNLM"/>
    </source>
</evidence>
<evidence type="ECO:0000256" key="5">
    <source>
        <dbReference type="ARBA" id="ARBA00022833"/>
    </source>
</evidence>
<evidence type="ECO:0000256" key="2">
    <source>
        <dbReference type="ARBA" id="ARBA00022670"/>
    </source>
</evidence>
<sequence>MKKLFVYLFFLTLFSFPVKANEFPLDPAITYGKLDNGLTYYIRENENPKDKVSIKLIIKTGSIMEEDHQLGLAHLLEHMAFNGSKNFPKRKIDEYMSSIGLNLGSHYNAFTGFLKTSYDFEIPTKNKEDVEVAIKILADISKNLSLEPEAFERERKIVEEEWRRKFGDSKKYIDEFHKFLFKNSRLLDRKPIGTIDIIQNFKYQDAIDFYQKWYQPQLMGFFVIGDIDTNHIIQTIKNNFEPFNNSKELEFPNYKIPDYPDNQFFVYQDDEQESIRFSIFEKNDFKKINSFKNYRETVISYLTEVIFQ</sequence>
<dbReference type="SUPFAM" id="SSF63411">
    <property type="entry name" value="LuxS/MPP-like metallohydrolase"/>
    <property type="match status" value="1"/>
</dbReference>
<protein>
    <recommendedName>
        <fullName evidence="10">Peptidase M16 N-terminal domain-containing protein</fullName>
    </recommendedName>
</protein>
<dbReference type="GO" id="GO:0046872">
    <property type="term" value="F:metal ion binding"/>
    <property type="evidence" value="ECO:0007669"/>
    <property type="project" value="UniProtKB-KW"/>
</dbReference>
<dbReference type="InterPro" id="IPR050626">
    <property type="entry name" value="Peptidase_M16"/>
</dbReference>
<dbReference type="GO" id="GO:0006508">
    <property type="term" value="P:proteolysis"/>
    <property type="evidence" value="ECO:0007669"/>
    <property type="project" value="UniProtKB-KW"/>
</dbReference>
<dbReference type="InterPro" id="IPR001431">
    <property type="entry name" value="Pept_M16_Zn_BS"/>
</dbReference>
<reference evidence="9" key="1">
    <citation type="submission" date="2018-05" db="EMBL/GenBank/DDBJ databases">
        <authorList>
            <person name="Lanie J.A."/>
            <person name="Ng W.-L."/>
            <person name="Kazmierczak K.M."/>
            <person name="Andrzejewski T.M."/>
            <person name="Davidsen T.M."/>
            <person name="Wayne K.J."/>
            <person name="Tettelin H."/>
            <person name="Glass J.I."/>
            <person name="Rusch D."/>
            <person name="Podicherti R."/>
            <person name="Tsui H.-C.T."/>
            <person name="Winkler M.E."/>
        </authorList>
    </citation>
    <scope>NUCLEOTIDE SEQUENCE</scope>
</reference>
<dbReference type="PROSITE" id="PS00143">
    <property type="entry name" value="INSULINASE"/>
    <property type="match status" value="1"/>
</dbReference>
<feature type="non-terminal residue" evidence="9">
    <location>
        <position position="308"/>
    </location>
</feature>
<accession>A0A382Q193</accession>
<name>A0A382Q193_9ZZZZ</name>
<dbReference type="Pfam" id="PF00675">
    <property type="entry name" value="Peptidase_M16"/>
    <property type="match status" value="1"/>
</dbReference>
<evidence type="ECO:0000256" key="4">
    <source>
        <dbReference type="ARBA" id="ARBA00022801"/>
    </source>
</evidence>
<dbReference type="Pfam" id="PF05193">
    <property type="entry name" value="Peptidase_M16_C"/>
    <property type="match status" value="1"/>
</dbReference>
<dbReference type="InterPro" id="IPR011249">
    <property type="entry name" value="Metalloenz_LuxS/M16"/>
</dbReference>
<keyword evidence="4" id="KW-0378">Hydrolase</keyword>
<evidence type="ECO:0000313" key="9">
    <source>
        <dbReference type="EMBL" id="SVC78705.1"/>
    </source>
</evidence>
<dbReference type="PANTHER" id="PTHR43690">
    <property type="entry name" value="NARDILYSIN"/>
    <property type="match status" value="1"/>
</dbReference>
<dbReference type="PANTHER" id="PTHR43690:SF17">
    <property type="entry name" value="PROTEIN YHJJ"/>
    <property type="match status" value="1"/>
</dbReference>
<organism evidence="9">
    <name type="scientific">marine metagenome</name>
    <dbReference type="NCBI Taxonomy" id="408172"/>
    <lineage>
        <taxon>unclassified sequences</taxon>
        <taxon>metagenomes</taxon>
        <taxon>ecological metagenomes</taxon>
    </lineage>
</organism>
<dbReference type="InterPro" id="IPR007863">
    <property type="entry name" value="Peptidase_M16_C"/>
</dbReference>
<evidence type="ECO:0000259" key="8">
    <source>
        <dbReference type="Pfam" id="PF05193"/>
    </source>
</evidence>
<gene>
    <name evidence="9" type="ORF">METZ01_LOCUS331559</name>
</gene>
<keyword evidence="5" id="KW-0862">Zinc</keyword>
<evidence type="ECO:0000259" key="7">
    <source>
        <dbReference type="Pfam" id="PF00675"/>
    </source>
</evidence>
<evidence type="ECO:0000256" key="1">
    <source>
        <dbReference type="ARBA" id="ARBA00007261"/>
    </source>
</evidence>
<dbReference type="InterPro" id="IPR011765">
    <property type="entry name" value="Pept_M16_N"/>
</dbReference>